<dbReference type="RefSeq" id="WP_378994768.1">
    <property type="nucleotide sequence ID" value="NZ_JBHSMT010000008.1"/>
</dbReference>
<keyword evidence="7 10" id="KW-0067">ATP-binding</keyword>
<evidence type="ECO:0000256" key="7">
    <source>
        <dbReference type="ARBA" id="ARBA00022840"/>
    </source>
</evidence>
<keyword evidence="5 10" id="KW-0547">Nucleotide-binding</keyword>
<comment type="similarity">
    <text evidence="1 10">Belongs to the GHMP kinase family. IspE subfamily.</text>
</comment>
<evidence type="ECO:0000256" key="9">
    <source>
        <dbReference type="ARBA" id="ARBA00032554"/>
    </source>
</evidence>
<evidence type="ECO:0000256" key="2">
    <source>
        <dbReference type="ARBA" id="ARBA00012052"/>
    </source>
</evidence>
<accession>A0ABW0M3Z2</accession>
<comment type="caution">
    <text evidence="13">The sequence shown here is derived from an EMBL/GenBank/DDBJ whole genome shotgun (WGS) entry which is preliminary data.</text>
</comment>
<dbReference type="SUPFAM" id="SSF55060">
    <property type="entry name" value="GHMP Kinase, C-terminal domain"/>
    <property type="match status" value="1"/>
</dbReference>
<keyword evidence="8 10" id="KW-0414">Isoprene biosynthesis</keyword>
<organism evidence="13 14">
    <name type="scientific">Paraherbaspirillum soli</name>
    <dbReference type="NCBI Taxonomy" id="631222"/>
    <lineage>
        <taxon>Bacteria</taxon>
        <taxon>Pseudomonadati</taxon>
        <taxon>Pseudomonadota</taxon>
        <taxon>Betaproteobacteria</taxon>
        <taxon>Burkholderiales</taxon>
        <taxon>Oxalobacteraceae</taxon>
        <taxon>Paraherbaspirillum</taxon>
    </lineage>
</organism>
<reference evidence="14" key="1">
    <citation type="journal article" date="2019" name="Int. J. Syst. Evol. Microbiol.">
        <title>The Global Catalogue of Microorganisms (GCM) 10K type strain sequencing project: providing services to taxonomists for standard genome sequencing and annotation.</title>
        <authorList>
            <consortium name="The Broad Institute Genomics Platform"/>
            <consortium name="The Broad Institute Genome Sequencing Center for Infectious Disease"/>
            <person name="Wu L."/>
            <person name="Ma J."/>
        </authorList>
    </citation>
    <scope>NUCLEOTIDE SEQUENCE [LARGE SCALE GENOMIC DNA]</scope>
    <source>
        <strain evidence="14">JCM 17066</strain>
    </source>
</reference>
<dbReference type="GO" id="GO:0050515">
    <property type="term" value="F:4-(cytidine 5'-diphospho)-2-C-methyl-D-erythritol kinase activity"/>
    <property type="evidence" value="ECO:0007669"/>
    <property type="project" value="UniProtKB-EC"/>
</dbReference>
<dbReference type="PANTHER" id="PTHR43527">
    <property type="entry name" value="4-DIPHOSPHOCYTIDYL-2-C-METHYL-D-ERYTHRITOL KINASE, CHLOROPLASTIC"/>
    <property type="match status" value="1"/>
</dbReference>
<gene>
    <name evidence="10 13" type="primary">ispE</name>
    <name evidence="13" type="ORF">ACFPM8_02785</name>
</gene>
<dbReference type="Proteomes" id="UP001596045">
    <property type="component" value="Unassembled WGS sequence"/>
</dbReference>
<evidence type="ECO:0000256" key="5">
    <source>
        <dbReference type="ARBA" id="ARBA00022741"/>
    </source>
</evidence>
<keyword evidence="4 10" id="KW-0808">Transferase</keyword>
<dbReference type="NCBIfam" id="TIGR00154">
    <property type="entry name" value="ispE"/>
    <property type="match status" value="1"/>
</dbReference>
<feature type="domain" description="GHMP kinase N-terminal" evidence="11">
    <location>
        <begin position="69"/>
        <end position="157"/>
    </location>
</feature>
<dbReference type="HAMAP" id="MF_00061">
    <property type="entry name" value="IspE"/>
    <property type="match status" value="1"/>
</dbReference>
<evidence type="ECO:0000259" key="12">
    <source>
        <dbReference type="Pfam" id="PF08544"/>
    </source>
</evidence>
<dbReference type="Gene3D" id="3.30.70.890">
    <property type="entry name" value="GHMP kinase, C-terminal domain"/>
    <property type="match status" value="1"/>
</dbReference>
<dbReference type="InterPro" id="IPR014721">
    <property type="entry name" value="Ribsml_uS5_D2-typ_fold_subgr"/>
</dbReference>
<comment type="function">
    <text evidence="10">Catalyzes the phosphorylation of the position 2 hydroxy group of 4-diphosphocytidyl-2C-methyl-D-erythritol.</text>
</comment>
<evidence type="ECO:0000256" key="4">
    <source>
        <dbReference type="ARBA" id="ARBA00022679"/>
    </source>
</evidence>
<comment type="catalytic activity">
    <reaction evidence="10">
        <text>4-CDP-2-C-methyl-D-erythritol + ATP = 4-CDP-2-C-methyl-D-erythritol 2-phosphate + ADP + H(+)</text>
        <dbReference type="Rhea" id="RHEA:18437"/>
        <dbReference type="ChEBI" id="CHEBI:15378"/>
        <dbReference type="ChEBI" id="CHEBI:30616"/>
        <dbReference type="ChEBI" id="CHEBI:57823"/>
        <dbReference type="ChEBI" id="CHEBI:57919"/>
        <dbReference type="ChEBI" id="CHEBI:456216"/>
        <dbReference type="EC" id="2.7.1.148"/>
    </reaction>
</comment>
<protein>
    <recommendedName>
        <fullName evidence="3 10">4-diphosphocytidyl-2-C-methyl-D-erythritol kinase</fullName>
        <shortName evidence="10">CMK</shortName>
        <ecNumber evidence="2 10">2.7.1.148</ecNumber>
    </recommendedName>
    <alternativeName>
        <fullName evidence="9 10">4-(cytidine-5'-diphospho)-2-C-methyl-D-erythritol kinase</fullName>
    </alternativeName>
</protein>
<dbReference type="Pfam" id="PF00288">
    <property type="entry name" value="GHMP_kinases_N"/>
    <property type="match status" value="1"/>
</dbReference>
<dbReference type="EMBL" id="JBHSMT010000008">
    <property type="protein sequence ID" value="MFC5472875.1"/>
    <property type="molecule type" value="Genomic_DNA"/>
</dbReference>
<evidence type="ECO:0000256" key="10">
    <source>
        <dbReference type="HAMAP-Rule" id="MF_00061"/>
    </source>
</evidence>
<dbReference type="InterPro" id="IPR004424">
    <property type="entry name" value="IspE"/>
</dbReference>
<feature type="active site" evidence="10">
    <location>
        <position position="149"/>
    </location>
</feature>
<comment type="pathway">
    <text evidence="10">Isoprenoid biosynthesis; isopentenyl diphosphate biosynthesis via DXP pathway; isopentenyl diphosphate from 1-deoxy-D-xylulose 5-phosphate: step 3/6.</text>
</comment>
<evidence type="ECO:0000256" key="3">
    <source>
        <dbReference type="ARBA" id="ARBA00017473"/>
    </source>
</evidence>
<dbReference type="InterPro" id="IPR036554">
    <property type="entry name" value="GHMP_kinase_C_sf"/>
</dbReference>
<proteinExistence type="inferred from homology"/>
<dbReference type="Pfam" id="PF08544">
    <property type="entry name" value="GHMP_kinases_C"/>
    <property type="match status" value="1"/>
</dbReference>
<sequence>MTRTLNNCPAPAKLNLFLHVTGRRPDGYHLLQTVFQLIDYSDQLHFEVRDDGIIRRTTVIPGVPEESDLIVRAAKLLQSAIAAKTGAAAMAASPIPGANIAIDKKLPMGGGLGGGSSDAATTLMALNHLWQGGLSRAELMALGLRLGADVPFFLFGRNAFAEGVGEALQALDTTACWFVIIEPGVAIPTEKIFSSSELTRDTKPVKMTDFSIGTKKLFGRNDLEVVAAKQFPEVADVIKWLKTYGDARMTGSGACVFCAFAQEDQADEVLKLVPQRWKAWKAKAMQQHPLADLLDS</sequence>
<dbReference type="InterPro" id="IPR006204">
    <property type="entry name" value="GHMP_kinase_N_dom"/>
</dbReference>
<dbReference type="InterPro" id="IPR013750">
    <property type="entry name" value="GHMP_kinase_C_dom"/>
</dbReference>
<feature type="domain" description="GHMP kinase C-terminal" evidence="12">
    <location>
        <begin position="218"/>
        <end position="276"/>
    </location>
</feature>
<keyword evidence="6 10" id="KW-0418">Kinase</keyword>
<evidence type="ECO:0000313" key="14">
    <source>
        <dbReference type="Proteomes" id="UP001596045"/>
    </source>
</evidence>
<name>A0ABW0M3Z2_9BURK</name>
<dbReference type="Gene3D" id="3.30.230.10">
    <property type="match status" value="1"/>
</dbReference>
<dbReference type="EC" id="2.7.1.148" evidence="2 10"/>
<dbReference type="PANTHER" id="PTHR43527:SF2">
    <property type="entry name" value="4-DIPHOSPHOCYTIDYL-2-C-METHYL-D-ERYTHRITOL KINASE, CHLOROPLASTIC"/>
    <property type="match status" value="1"/>
</dbReference>
<evidence type="ECO:0000259" key="11">
    <source>
        <dbReference type="Pfam" id="PF00288"/>
    </source>
</evidence>
<dbReference type="SUPFAM" id="SSF54211">
    <property type="entry name" value="Ribosomal protein S5 domain 2-like"/>
    <property type="match status" value="1"/>
</dbReference>
<dbReference type="InterPro" id="IPR020568">
    <property type="entry name" value="Ribosomal_Su5_D2-typ_SF"/>
</dbReference>
<feature type="active site" evidence="10">
    <location>
        <position position="13"/>
    </location>
</feature>
<evidence type="ECO:0000256" key="8">
    <source>
        <dbReference type="ARBA" id="ARBA00023229"/>
    </source>
</evidence>
<evidence type="ECO:0000313" key="13">
    <source>
        <dbReference type="EMBL" id="MFC5472875.1"/>
    </source>
</evidence>
<keyword evidence="14" id="KW-1185">Reference proteome</keyword>
<evidence type="ECO:0000256" key="6">
    <source>
        <dbReference type="ARBA" id="ARBA00022777"/>
    </source>
</evidence>
<dbReference type="PIRSF" id="PIRSF010376">
    <property type="entry name" value="IspE"/>
    <property type="match status" value="1"/>
</dbReference>
<feature type="binding site" evidence="10">
    <location>
        <begin position="107"/>
        <end position="117"/>
    </location>
    <ligand>
        <name>ATP</name>
        <dbReference type="ChEBI" id="CHEBI:30616"/>
    </ligand>
</feature>
<evidence type="ECO:0000256" key="1">
    <source>
        <dbReference type="ARBA" id="ARBA00009684"/>
    </source>
</evidence>